<dbReference type="SMART" id="SM00320">
    <property type="entry name" value="WD40"/>
    <property type="match status" value="5"/>
</dbReference>
<gene>
    <name evidence="6" type="ORF">A3770_16p76320</name>
</gene>
<dbReference type="Gene3D" id="2.130.10.10">
    <property type="entry name" value="YVTN repeat-like/Quinoprotein amine dehydrogenase"/>
    <property type="match status" value="2"/>
</dbReference>
<feature type="coiled-coil region" evidence="4">
    <location>
        <begin position="1051"/>
        <end position="1128"/>
    </location>
</feature>
<dbReference type="PROSITE" id="PS50294">
    <property type="entry name" value="WD_REPEATS_REGION"/>
    <property type="match status" value="1"/>
</dbReference>
<dbReference type="Pfam" id="PF00400">
    <property type="entry name" value="WD40"/>
    <property type="match status" value="3"/>
</dbReference>
<dbReference type="PROSITE" id="PS50082">
    <property type="entry name" value="WD_REPEATS_2"/>
    <property type="match status" value="2"/>
</dbReference>
<feature type="coiled-coil region" evidence="4">
    <location>
        <begin position="849"/>
        <end position="916"/>
    </location>
</feature>
<dbReference type="InterPro" id="IPR052993">
    <property type="entry name" value="CFA-57"/>
</dbReference>
<dbReference type="PANTHER" id="PTHR32215">
    <property type="entry name" value="CILIA- AND FLAGELLA-ASSOCIATED PROTEIN 57"/>
    <property type="match status" value="1"/>
</dbReference>
<sequence length="1462" mass="165695">MEFQSEDAEVVTAFGSCFGISPNHGKFVEVIDESKVIFASGTSLAVFDSAINKREYIRSDETWFRVLASAVNEAKTHCAIVVLAGKPSIPKVRRASVIQRRGSVFGPVDTKGATGGDRPASGRENRQTHIPVAIAVADLYTQEVEQQIQLSKSYFFDPTSICFCSYSQDGKVICIGTSEPENKVIVIDPRTGELLFTFNNEHKMIDVKFTVEKRFKQSEIYALMVLSANKLQSYKQEDRRTTFTNSKTIAVNKQGKFTCMSNAIKSEYFGLGSKDGSVGFYSYSSTGKGSSELKRINLSGKTPYCVTVVRNGSYLLCGCNDGTVMVFEDYHSIASSSDGNQDERRRKAKVKGITTDRVGFQYRMKCSVNLVPMGRSPVVKIMLDLSTCTTVAVGAMNQIAAYSTQTILSGKIASSTVENDYGEVSEIQKELSSYTESVNSVCSSHFGTVTSMDVCVSQGLIASCSTDNTVRVWDVDTLDCEVVGHFPSKQDMEDGFNVENQVMTTLGPPEYVAFLPGGYHLAVCHDETLSLFFILHNRLELVHTFPVSHCFKCFVSKGGNLIAAISGNTIEVFQTFPPYAHFATLKGHLGAVSSLCWSNDDLRIASTCVRGSALLWDMNPSYKTKTDRVIRLKQEEYIRKIDSFIDVAIDDVEPTLKERSIVVASFDGSLQFLKGGNVQHRLAAKGLQGDRATVVRFTTVTMHYESNLTKDLRMVDEYFHKQDNRPKVGVMLVGTHTGNILAFTNWRRLQKDSSNTEATLGESVMTSTRRHVFPRSHSESIVSICTMESESTSNKFNTVISCCAGGNICISYMALQEGMEDSFRKDNKSKLFSGAEAVSQFVLVPHTLIKNFDAEIKEFKVRVQELSTEVEYQRERGAKQQRDTLKVFTEKEANLASEYKTKMVDLEQAVEKAEKTADVKVKALSIKQEETLAKIEESFEAKLYRELEISNQLRGEAEETAVKHKHEVNSMKNTLDGKYADLEARMANKVSSMKEAQEALEKAKEESEKMAEHFLIETEDNYDNDLESELMRTAHLEKDLRQKIHDANLEARMHKRSYDQLVEKLEREQKEEHDHVAEKQRMRDQIEDLEKECLKFEDLIKEREQQLVEKEEENEQLVKENNEKEKQIFLHQELQRDMKERFVPIKERLEVVDERILLQDAEVEKQFNKLRGQKVQIDDKDRLIRTLRTELNKEVEKARILSAKLDQKEYQELHRPKERRATVDPRGSRGRSSRPQRPQSSPVYRGSGVKGMARPSVGAPGQPMKNNLIRVSNEEEESKMVHEFQRQRNVMEKQGNSFLRRATYFEEKVNEVSEQRMSENRELLDENIKLRKRLKEAERKIQIHESTALQKSTASKLESHHQDDRASDSGSERPRPKSAMTRRPVSGSLARGSTSRLIKSVSAADKEKINTLMSELKVKNIKTKEQSDEINRLRNMVNTYRDEKVLSARLLRPASAPPKRWK</sequence>
<protein>
    <submittedName>
        <fullName evidence="6">WD40 repeat domain-containing protein</fullName>
    </submittedName>
</protein>
<evidence type="ECO:0000313" key="6">
    <source>
        <dbReference type="EMBL" id="QDZ25114.1"/>
    </source>
</evidence>
<dbReference type="InterPro" id="IPR019775">
    <property type="entry name" value="WD40_repeat_CS"/>
</dbReference>
<accession>A0A5B8N056</accession>
<dbReference type="InterPro" id="IPR001680">
    <property type="entry name" value="WD40_rpt"/>
</dbReference>
<feature type="repeat" description="WD" evidence="3">
    <location>
        <begin position="442"/>
        <end position="477"/>
    </location>
</feature>
<dbReference type="InterPro" id="IPR011044">
    <property type="entry name" value="Quino_amine_DH_bsu"/>
</dbReference>
<evidence type="ECO:0000256" key="2">
    <source>
        <dbReference type="ARBA" id="ARBA00022737"/>
    </source>
</evidence>
<feature type="compositionally biased region" description="Basic and acidic residues" evidence="5">
    <location>
        <begin position="1357"/>
        <end position="1375"/>
    </location>
</feature>
<dbReference type="SUPFAM" id="SSF50969">
    <property type="entry name" value="YVTN repeat-like/Quinoprotein amine dehydrogenase"/>
    <property type="match status" value="1"/>
</dbReference>
<feature type="compositionally biased region" description="Basic and acidic residues" evidence="5">
    <location>
        <begin position="1209"/>
        <end position="1227"/>
    </location>
</feature>
<keyword evidence="1 3" id="KW-0853">WD repeat</keyword>
<evidence type="ECO:0000256" key="5">
    <source>
        <dbReference type="SAM" id="MobiDB-lite"/>
    </source>
</evidence>
<dbReference type="PROSITE" id="PS00678">
    <property type="entry name" value="WD_REPEATS_1"/>
    <property type="match status" value="1"/>
</dbReference>
<evidence type="ECO:0000256" key="1">
    <source>
        <dbReference type="ARBA" id="ARBA00022574"/>
    </source>
</evidence>
<dbReference type="InterPro" id="IPR015943">
    <property type="entry name" value="WD40/YVTN_repeat-like_dom_sf"/>
</dbReference>
<keyword evidence="4" id="KW-0175">Coiled coil</keyword>
<dbReference type="Proteomes" id="UP000316726">
    <property type="component" value="Chromosome 16"/>
</dbReference>
<feature type="region of interest" description="Disordered" evidence="5">
    <location>
        <begin position="1342"/>
        <end position="1400"/>
    </location>
</feature>
<evidence type="ECO:0000256" key="3">
    <source>
        <dbReference type="PROSITE-ProRule" id="PRU00221"/>
    </source>
</evidence>
<proteinExistence type="predicted"/>
<dbReference type="InterPro" id="IPR036322">
    <property type="entry name" value="WD40_repeat_dom_sf"/>
</dbReference>
<evidence type="ECO:0000313" key="7">
    <source>
        <dbReference type="Proteomes" id="UP000316726"/>
    </source>
</evidence>
<feature type="region of interest" description="Disordered" evidence="5">
    <location>
        <begin position="1209"/>
        <end position="1266"/>
    </location>
</feature>
<keyword evidence="2" id="KW-0677">Repeat</keyword>
<name>A0A5B8N056_9CHLO</name>
<dbReference type="PANTHER" id="PTHR32215:SF0">
    <property type="entry name" value="CILIA- AND FLAGELLA-ASSOCIATED PROTEIN 57"/>
    <property type="match status" value="1"/>
</dbReference>
<dbReference type="OrthoDB" id="47276at2759"/>
<evidence type="ECO:0000256" key="4">
    <source>
        <dbReference type="SAM" id="Coils"/>
    </source>
</evidence>
<dbReference type="EMBL" id="CP031049">
    <property type="protein sequence ID" value="QDZ25114.1"/>
    <property type="molecule type" value="Genomic_DNA"/>
</dbReference>
<feature type="coiled-coil region" evidence="4">
    <location>
        <begin position="979"/>
        <end position="1013"/>
    </location>
</feature>
<feature type="repeat" description="WD" evidence="3">
    <location>
        <begin position="585"/>
        <end position="626"/>
    </location>
</feature>
<keyword evidence="7" id="KW-1185">Reference proteome</keyword>
<reference evidence="6 7" key="1">
    <citation type="submission" date="2018-07" db="EMBL/GenBank/DDBJ databases">
        <title>The complete nuclear genome of the prasinophyte Chloropicon primus (CCMP1205).</title>
        <authorList>
            <person name="Pombert J.-F."/>
            <person name="Otis C."/>
            <person name="Turmel M."/>
            <person name="Lemieux C."/>
        </authorList>
    </citation>
    <scope>NUCLEOTIDE SEQUENCE [LARGE SCALE GENOMIC DNA]</scope>
    <source>
        <strain evidence="6 7">CCMP1205</strain>
    </source>
</reference>
<dbReference type="SUPFAM" id="SSF50978">
    <property type="entry name" value="WD40 repeat-like"/>
    <property type="match status" value="1"/>
</dbReference>
<dbReference type="STRING" id="1764295.A0A5B8N056"/>
<feature type="compositionally biased region" description="Polar residues" evidence="5">
    <location>
        <begin position="1344"/>
        <end position="1356"/>
    </location>
</feature>
<organism evidence="6 7">
    <name type="scientific">Chloropicon primus</name>
    <dbReference type="NCBI Taxonomy" id="1764295"/>
    <lineage>
        <taxon>Eukaryota</taxon>
        <taxon>Viridiplantae</taxon>
        <taxon>Chlorophyta</taxon>
        <taxon>Chloropicophyceae</taxon>
        <taxon>Chloropicales</taxon>
        <taxon>Chloropicaceae</taxon>
        <taxon>Chloropicon</taxon>
    </lineage>
</organism>